<dbReference type="STRING" id="1033734.GCA_000285535_01538"/>
<evidence type="ECO:0000256" key="1">
    <source>
        <dbReference type="ARBA" id="ARBA00011738"/>
    </source>
</evidence>
<evidence type="ECO:0000256" key="7">
    <source>
        <dbReference type="ARBA" id="ARBA00029660"/>
    </source>
</evidence>
<dbReference type="PROSITE" id="PS51186">
    <property type="entry name" value="GNAT"/>
    <property type="match status" value="1"/>
</dbReference>
<dbReference type="AlphaFoldDB" id="A0A4S3PME3"/>
<dbReference type="InterPro" id="IPR000182">
    <property type="entry name" value="GNAT_dom"/>
</dbReference>
<evidence type="ECO:0000256" key="3">
    <source>
        <dbReference type="ARBA" id="ARBA00017677"/>
    </source>
</evidence>
<gene>
    <name evidence="10" type="ORF">E1I69_17780</name>
</gene>
<dbReference type="InterPro" id="IPR024170">
    <property type="entry name" value="Aminoglycoside_N6-AcTrfrase"/>
</dbReference>
<sequence>MKIVKATVHDLQVIVSLALQLWPDIDESVFTMEFSELIHDKKAVVFLAKEENEAIGFAQCQLRVDYVEGTETSPVGYLEGIFVKEEYRRKGVAKQLLALCEKWAKSKDCVEFASDVELENNESLKFHLKNGFQEANRIICLTKKL</sequence>
<evidence type="ECO:0000313" key="11">
    <source>
        <dbReference type="Proteomes" id="UP000306477"/>
    </source>
</evidence>
<dbReference type="PANTHER" id="PTHR43072">
    <property type="entry name" value="N-ACETYLTRANSFERASE"/>
    <property type="match status" value="1"/>
</dbReference>
<dbReference type="EMBL" id="SLUB01000041">
    <property type="protein sequence ID" value="THE10701.1"/>
    <property type="molecule type" value="Genomic_DNA"/>
</dbReference>
<dbReference type="PIRSF" id="PIRSF000452">
    <property type="entry name" value="6-N-acetyltransf"/>
    <property type="match status" value="1"/>
</dbReference>
<proteinExistence type="predicted"/>
<dbReference type="CDD" id="cd04301">
    <property type="entry name" value="NAT_SF"/>
    <property type="match status" value="1"/>
</dbReference>
<dbReference type="SUPFAM" id="SSF55729">
    <property type="entry name" value="Acyl-CoA N-acyltransferases (Nat)"/>
    <property type="match status" value="1"/>
</dbReference>
<evidence type="ECO:0000256" key="5">
    <source>
        <dbReference type="ARBA" id="ARBA00023251"/>
    </source>
</evidence>
<comment type="caution">
    <text evidence="10">The sequence shown here is derived from an EMBL/GenBank/DDBJ whole genome shotgun (WGS) entry which is preliminary data.</text>
</comment>
<dbReference type="Pfam" id="PF00583">
    <property type="entry name" value="Acetyltransf_1"/>
    <property type="match status" value="1"/>
</dbReference>
<evidence type="ECO:0000256" key="2">
    <source>
        <dbReference type="ARBA" id="ARBA00012888"/>
    </source>
</evidence>
<dbReference type="EC" id="2.3.1.82" evidence="2"/>
<dbReference type="OrthoDB" id="118633at2"/>
<comment type="catalytic activity">
    <reaction evidence="8">
        <text>kanamycin B + acetyl-CoA = N(6')-acetylkanamycin B + CoA + H(+)</text>
        <dbReference type="Rhea" id="RHEA:16449"/>
        <dbReference type="ChEBI" id="CHEBI:15378"/>
        <dbReference type="ChEBI" id="CHEBI:57287"/>
        <dbReference type="ChEBI" id="CHEBI:57288"/>
        <dbReference type="ChEBI" id="CHEBI:58390"/>
        <dbReference type="ChEBI" id="CHEBI:58549"/>
        <dbReference type="EC" id="2.3.1.82"/>
    </reaction>
</comment>
<evidence type="ECO:0000259" key="9">
    <source>
        <dbReference type="PROSITE" id="PS51186"/>
    </source>
</evidence>
<dbReference type="Gene3D" id="3.40.630.30">
    <property type="match status" value="1"/>
</dbReference>
<keyword evidence="4 10" id="KW-0808">Transferase</keyword>
<keyword evidence="5" id="KW-0046">Antibiotic resistance</keyword>
<comment type="subunit">
    <text evidence="1">Homodimer.</text>
</comment>
<evidence type="ECO:0000256" key="6">
    <source>
        <dbReference type="ARBA" id="ARBA00023315"/>
    </source>
</evidence>
<reference evidence="10 11" key="1">
    <citation type="journal article" date="2019" name="Indoor Air">
        <title>Impacts of indoor surface finishes on bacterial viability.</title>
        <authorList>
            <person name="Hu J."/>
            <person name="Maamar S.B."/>
            <person name="Glawe A.J."/>
            <person name="Gottel N."/>
            <person name="Gilbert J.A."/>
            <person name="Hartmann E.M."/>
        </authorList>
    </citation>
    <scope>NUCLEOTIDE SEQUENCE [LARGE SCALE GENOMIC DNA]</scope>
    <source>
        <strain evidence="10 11">AF060A6</strain>
    </source>
</reference>
<dbReference type="GO" id="GO:0046677">
    <property type="term" value="P:response to antibiotic"/>
    <property type="evidence" value="ECO:0007669"/>
    <property type="project" value="UniProtKB-KW"/>
</dbReference>
<evidence type="ECO:0000313" key="10">
    <source>
        <dbReference type="EMBL" id="THE10701.1"/>
    </source>
</evidence>
<protein>
    <recommendedName>
        <fullName evidence="3">Aminoglycoside N(6')-acetyltransferase type 1</fullName>
        <ecNumber evidence="2">2.3.1.82</ecNumber>
    </recommendedName>
    <alternativeName>
        <fullName evidence="7">Aminoglycoside resistance protein</fullName>
    </alternativeName>
</protein>
<dbReference type="NCBIfam" id="NF043067">
    <property type="entry name" value="AAC_6p_group_E"/>
    <property type="match status" value="1"/>
</dbReference>
<dbReference type="GO" id="GO:0047663">
    <property type="term" value="F:aminoglycoside 6'-N-acetyltransferase activity"/>
    <property type="evidence" value="ECO:0007669"/>
    <property type="project" value="UniProtKB-EC"/>
</dbReference>
<keyword evidence="11" id="KW-1185">Reference proteome</keyword>
<evidence type="ECO:0000256" key="4">
    <source>
        <dbReference type="ARBA" id="ARBA00022679"/>
    </source>
</evidence>
<feature type="domain" description="N-acetyltransferase" evidence="9">
    <location>
        <begin position="1"/>
        <end position="145"/>
    </location>
</feature>
<keyword evidence="6" id="KW-0012">Acyltransferase</keyword>
<evidence type="ECO:0000256" key="8">
    <source>
        <dbReference type="ARBA" id="ARBA00048923"/>
    </source>
</evidence>
<accession>A0A4S3PME3</accession>
<organism evidence="10 11">
    <name type="scientific">Bacillus timonensis</name>
    <dbReference type="NCBI Taxonomy" id="1033734"/>
    <lineage>
        <taxon>Bacteria</taxon>
        <taxon>Bacillati</taxon>
        <taxon>Bacillota</taxon>
        <taxon>Bacilli</taxon>
        <taxon>Bacillales</taxon>
        <taxon>Bacillaceae</taxon>
        <taxon>Bacillus</taxon>
    </lineage>
</organism>
<dbReference type="RefSeq" id="WP_136380909.1">
    <property type="nucleotide sequence ID" value="NZ_SLUB01000041.1"/>
</dbReference>
<name>A0A4S3PME3_9BACI</name>
<dbReference type="Proteomes" id="UP000306477">
    <property type="component" value="Unassembled WGS sequence"/>
</dbReference>
<dbReference type="InterPro" id="IPR016181">
    <property type="entry name" value="Acyl_CoA_acyltransferase"/>
</dbReference>